<keyword evidence="4" id="KW-1185">Reference proteome</keyword>
<feature type="signal peptide" evidence="2">
    <location>
        <begin position="1"/>
        <end position="22"/>
    </location>
</feature>
<evidence type="ECO:0000256" key="2">
    <source>
        <dbReference type="SAM" id="SignalP"/>
    </source>
</evidence>
<organism evidence="3 4">
    <name type="scientific">Globisporangium ultimum (strain ATCC 200006 / CBS 805.95 / DAOM BR144)</name>
    <name type="common">Pythium ultimum</name>
    <dbReference type="NCBI Taxonomy" id="431595"/>
    <lineage>
        <taxon>Eukaryota</taxon>
        <taxon>Sar</taxon>
        <taxon>Stramenopiles</taxon>
        <taxon>Oomycota</taxon>
        <taxon>Peronosporomycetes</taxon>
        <taxon>Pythiales</taxon>
        <taxon>Pythiaceae</taxon>
        <taxon>Globisporangium</taxon>
    </lineage>
</organism>
<name>K3W959_GLOUD</name>
<reference evidence="4" key="1">
    <citation type="journal article" date="2010" name="Genome Biol.">
        <title>Genome sequence of the necrotrophic plant pathogen Pythium ultimum reveals original pathogenicity mechanisms and effector repertoire.</title>
        <authorList>
            <person name="Levesque C.A."/>
            <person name="Brouwer H."/>
            <person name="Cano L."/>
            <person name="Hamilton J.P."/>
            <person name="Holt C."/>
            <person name="Huitema E."/>
            <person name="Raffaele S."/>
            <person name="Robideau G.P."/>
            <person name="Thines M."/>
            <person name="Win J."/>
            <person name="Zerillo M.M."/>
            <person name="Beakes G.W."/>
            <person name="Boore J.L."/>
            <person name="Busam D."/>
            <person name="Dumas B."/>
            <person name="Ferriera S."/>
            <person name="Fuerstenberg S.I."/>
            <person name="Gachon C.M."/>
            <person name="Gaulin E."/>
            <person name="Govers F."/>
            <person name="Grenville-Briggs L."/>
            <person name="Horner N."/>
            <person name="Hostetler J."/>
            <person name="Jiang R.H."/>
            <person name="Johnson J."/>
            <person name="Krajaejun T."/>
            <person name="Lin H."/>
            <person name="Meijer H.J."/>
            <person name="Moore B."/>
            <person name="Morris P."/>
            <person name="Phuntmart V."/>
            <person name="Puiu D."/>
            <person name="Shetty J."/>
            <person name="Stajich J.E."/>
            <person name="Tripathy S."/>
            <person name="Wawra S."/>
            <person name="van West P."/>
            <person name="Whitty B.R."/>
            <person name="Coutinho P.M."/>
            <person name="Henrissat B."/>
            <person name="Martin F."/>
            <person name="Thomas P.D."/>
            <person name="Tyler B.M."/>
            <person name="De Vries R.P."/>
            <person name="Kamoun S."/>
            <person name="Yandell M."/>
            <person name="Tisserat N."/>
            <person name="Buell C.R."/>
        </authorList>
    </citation>
    <scope>NUCLEOTIDE SEQUENCE</scope>
    <source>
        <strain evidence="4">DAOM:BR144</strain>
    </source>
</reference>
<dbReference type="VEuPathDB" id="FungiDB:PYU1_G001500"/>
<accession>K3W959</accession>
<proteinExistence type="predicted"/>
<sequence length="338" mass="34272">MFAKKLVLIAATAAMAFASISASQESTVHVRMHSSEKAVCSNGQSPMSVEGVEGVFCVSGQSCVANIKGACPGAQAGLPYGAYCDTVKTGVLGCKPSPPPSTCSGANTSPMSVEGVEGIFCVTGQACVANIANGACPGPQAGLPNGAECGIVKTGVYGCKPKSAHKKHHKKHHGKDVCSGPGESPMSVEGVEGVFCVTGQACVADIANGACPGPQEGLPNGASCGIVKTGVYGCQPNAHYEADYQTTNSEDSYDSYDSDDSGECGEGESPMSVEGVEGVFCVTGQACVANIKDGACPGVSDDLPYGAECGIVKTGVYGCKPKAAPYKKHHKKSNVRRL</sequence>
<evidence type="ECO:0000313" key="4">
    <source>
        <dbReference type="Proteomes" id="UP000019132"/>
    </source>
</evidence>
<reference evidence="3" key="3">
    <citation type="submission" date="2015-02" db="UniProtKB">
        <authorList>
            <consortium name="EnsemblProtists"/>
        </authorList>
    </citation>
    <scope>IDENTIFICATION</scope>
    <source>
        <strain evidence="3">DAOM BR144</strain>
    </source>
</reference>
<feature type="chain" id="PRO_5003871699" evidence="2">
    <location>
        <begin position="23"/>
        <end position="338"/>
    </location>
</feature>
<feature type="region of interest" description="Disordered" evidence="1">
    <location>
        <begin position="247"/>
        <end position="269"/>
    </location>
</feature>
<protein>
    <submittedName>
        <fullName evidence="3">Uncharacterized protein</fullName>
    </submittedName>
</protein>
<dbReference type="EnsemblProtists" id="PYU1_T001500">
    <property type="protein sequence ID" value="PYU1_T001500"/>
    <property type="gene ID" value="PYU1_G001500"/>
</dbReference>
<dbReference type="AlphaFoldDB" id="K3W959"/>
<feature type="compositionally biased region" description="Acidic residues" evidence="1">
    <location>
        <begin position="251"/>
        <end position="266"/>
    </location>
</feature>
<dbReference type="HOGENOM" id="CLU_825048_0_0_1"/>
<evidence type="ECO:0000256" key="1">
    <source>
        <dbReference type="SAM" id="MobiDB-lite"/>
    </source>
</evidence>
<dbReference type="InParanoid" id="K3W959"/>
<dbReference type="EMBL" id="GL376626">
    <property type="status" value="NOT_ANNOTATED_CDS"/>
    <property type="molecule type" value="Genomic_DNA"/>
</dbReference>
<dbReference type="Proteomes" id="UP000019132">
    <property type="component" value="Unassembled WGS sequence"/>
</dbReference>
<reference evidence="4" key="2">
    <citation type="submission" date="2010-04" db="EMBL/GenBank/DDBJ databases">
        <authorList>
            <person name="Buell R."/>
            <person name="Hamilton J."/>
            <person name="Hostetler J."/>
        </authorList>
    </citation>
    <scope>NUCLEOTIDE SEQUENCE [LARGE SCALE GENOMIC DNA]</scope>
    <source>
        <strain evidence="4">DAOM:BR144</strain>
    </source>
</reference>
<keyword evidence="2" id="KW-0732">Signal</keyword>
<dbReference type="eggNOG" id="ENOG502SA9X">
    <property type="taxonomic scope" value="Eukaryota"/>
</dbReference>
<evidence type="ECO:0000313" key="3">
    <source>
        <dbReference type="EnsemblProtists" id="PYU1_T001500"/>
    </source>
</evidence>